<keyword evidence="2" id="KW-1185">Reference proteome</keyword>
<proteinExistence type="predicted"/>
<dbReference type="PANTHER" id="PTHR36059:SF2">
    <property type="entry name" value="OS02G0175800 PROTEIN"/>
    <property type="match status" value="1"/>
</dbReference>
<reference evidence="1 2" key="1">
    <citation type="submission" date="2024-03" db="EMBL/GenBank/DDBJ databases">
        <title>Complete genome sequence of the green alga Chloropicon roscoffensis RCC1871.</title>
        <authorList>
            <person name="Lemieux C."/>
            <person name="Pombert J.-F."/>
            <person name="Otis C."/>
            <person name="Turmel M."/>
        </authorList>
    </citation>
    <scope>NUCLEOTIDE SEQUENCE [LARGE SCALE GENOMIC DNA]</scope>
    <source>
        <strain evidence="1 2">RCC1871</strain>
    </source>
</reference>
<dbReference type="EMBL" id="CP151508">
    <property type="protein sequence ID" value="WZN63756.1"/>
    <property type="molecule type" value="Genomic_DNA"/>
</dbReference>
<gene>
    <name evidence="1" type="ORF">HKI87_08g53070</name>
</gene>
<dbReference type="AlphaFoldDB" id="A0AAX4PCN2"/>
<evidence type="ECO:0000313" key="1">
    <source>
        <dbReference type="EMBL" id="WZN63756.1"/>
    </source>
</evidence>
<name>A0AAX4PCN2_9CHLO</name>
<dbReference type="Proteomes" id="UP001472866">
    <property type="component" value="Chromosome 08"/>
</dbReference>
<dbReference type="PANTHER" id="PTHR36059">
    <property type="entry name" value="OS02G0175800 PROTEIN"/>
    <property type="match status" value="1"/>
</dbReference>
<accession>A0AAX4PCN2</accession>
<evidence type="ECO:0000313" key="2">
    <source>
        <dbReference type="Proteomes" id="UP001472866"/>
    </source>
</evidence>
<organism evidence="1 2">
    <name type="scientific">Chloropicon roscoffensis</name>
    <dbReference type="NCBI Taxonomy" id="1461544"/>
    <lineage>
        <taxon>Eukaryota</taxon>
        <taxon>Viridiplantae</taxon>
        <taxon>Chlorophyta</taxon>
        <taxon>Chloropicophyceae</taxon>
        <taxon>Chloropicales</taxon>
        <taxon>Chloropicaceae</taxon>
        <taxon>Chloropicon</taxon>
    </lineage>
</organism>
<sequence length="98" mass="11238">MASVARSLRKFLGEIQHVKVRDLPSHLHKEYIGPTNTWVPRMKNRLLVYKEDYIDEGSFTPVKHVLIGGFFMSYLVGLPAELRHLAHEEAMKRQGGGH</sequence>
<protein>
    <submittedName>
        <fullName evidence="1">Uncharacterized protein</fullName>
    </submittedName>
</protein>